<protein>
    <submittedName>
        <fullName evidence="2">Uncharacterized protein</fullName>
    </submittedName>
</protein>
<evidence type="ECO:0000313" key="2">
    <source>
        <dbReference type="EMBL" id="MBB6170541.1"/>
    </source>
</evidence>
<feature type="compositionally biased region" description="Polar residues" evidence="1">
    <location>
        <begin position="17"/>
        <end position="26"/>
    </location>
</feature>
<reference evidence="2 3" key="1">
    <citation type="submission" date="2020-08" db="EMBL/GenBank/DDBJ databases">
        <title>Sequencing the genomes of 1000 actinobacteria strains.</title>
        <authorList>
            <person name="Klenk H.-P."/>
        </authorList>
    </citation>
    <scope>NUCLEOTIDE SEQUENCE [LARGE SCALE GENOMIC DNA]</scope>
    <source>
        <strain evidence="2 3">DSM 46659</strain>
    </source>
</reference>
<keyword evidence="3" id="KW-1185">Reference proteome</keyword>
<accession>A0A7X0D4A2</accession>
<feature type="compositionally biased region" description="Basic and acidic residues" evidence="1">
    <location>
        <begin position="1"/>
        <end position="10"/>
    </location>
</feature>
<dbReference type="AlphaFoldDB" id="A0A7X0D4A2"/>
<dbReference type="RefSeq" id="WP_184073261.1">
    <property type="nucleotide sequence ID" value="NZ_JACHDS010000001.1"/>
</dbReference>
<organism evidence="2 3">
    <name type="scientific">Nocardiopsis mwathae</name>
    <dbReference type="NCBI Taxonomy" id="1472723"/>
    <lineage>
        <taxon>Bacteria</taxon>
        <taxon>Bacillati</taxon>
        <taxon>Actinomycetota</taxon>
        <taxon>Actinomycetes</taxon>
        <taxon>Streptosporangiales</taxon>
        <taxon>Nocardiopsidaceae</taxon>
        <taxon>Nocardiopsis</taxon>
    </lineage>
</organism>
<comment type="caution">
    <text evidence="2">The sequence shown here is derived from an EMBL/GenBank/DDBJ whole genome shotgun (WGS) entry which is preliminary data.</text>
</comment>
<gene>
    <name evidence="2" type="ORF">HNR23_000601</name>
</gene>
<proteinExistence type="predicted"/>
<dbReference type="EMBL" id="JACHDS010000001">
    <property type="protein sequence ID" value="MBB6170541.1"/>
    <property type="molecule type" value="Genomic_DNA"/>
</dbReference>
<dbReference type="Proteomes" id="UP000546642">
    <property type="component" value="Unassembled WGS sequence"/>
</dbReference>
<evidence type="ECO:0000313" key="3">
    <source>
        <dbReference type="Proteomes" id="UP000546642"/>
    </source>
</evidence>
<feature type="region of interest" description="Disordered" evidence="1">
    <location>
        <begin position="1"/>
        <end position="43"/>
    </location>
</feature>
<name>A0A7X0D4A2_9ACTN</name>
<evidence type="ECO:0000256" key="1">
    <source>
        <dbReference type="SAM" id="MobiDB-lite"/>
    </source>
</evidence>
<sequence>MTTGARREGTMARPSAFSRSGSTATVSGVPCRHRDDGGVAGWRRGAAPEGIDFLRGRAAVGIGPPPGRLSGR</sequence>